<proteinExistence type="predicted"/>
<keyword evidence="2" id="KW-1185">Reference proteome</keyword>
<gene>
    <name evidence="1" type="ORF">ADIS_0863</name>
</gene>
<comment type="caution">
    <text evidence="1">The sequence shown here is derived from an EMBL/GenBank/DDBJ whole genome shotgun (WGS) entry which is preliminary data.</text>
</comment>
<name>R7ZXI2_9BACT</name>
<dbReference type="Proteomes" id="UP000013909">
    <property type="component" value="Unassembled WGS sequence"/>
</dbReference>
<organism evidence="1 2">
    <name type="scientific">Lunatimonas lonarensis</name>
    <dbReference type="NCBI Taxonomy" id="1232681"/>
    <lineage>
        <taxon>Bacteria</taxon>
        <taxon>Pseudomonadati</taxon>
        <taxon>Bacteroidota</taxon>
        <taxon>Cytophagia</taxon>
        <taxon>Cytophagales</taxon>
        <taxon>Cyclobacteriaceae</taxon>
    </lineage>
</organism>
<reference evidence="1 2" key="1">
    <citation type="submission" date="2013-02" db="EMBL/GenBank/DDBJ databases">
        <title>A novel strain isolated from Lonar lake, Maharashtra, India.</title>
        <authorList>
            <person name="Singh A."/>
        </authorList>
    </citation>
    <scope>NUCLEOTIDE SEQUENCE [LARGE SCALE GENOMIC DNA]</scope>
    <source>
        <strain evidence="1 2">AK24</strain>
    </source>
</reference>
<protein>
    <submittedName>
        <fullName evidence="1">Uncharacterized protein</fullName>
    </submittedName>
</protein>
<evidence type="ECO:0000313" key="2">
    <source>
        <dbReference type="Proteomes" id="UP000013909"/>
    </source>
</evidence>
<dbReference type="EMBL" id="AQHR01000025">
    <property type="protein sequence ID" value="EON78689.1"/>
    <property type="molecule type" value="Genomic_DNA"/>
</dbReference>
<dbReference type="AlphaFoldDB" id="R7ZXI2"/>
<accession>R7ZXI2</accession>
<dbReference type="STRING" id="1232681.ADIS_0863"/>
<evidence type="ECO:0000313" key="1">
    <source>
        <dbReference type="EMBL" id="EON78689.1"/>
    </source>
</evidence>
<sequence>MGEEKFRSTDSRNEGSTGRALALLQQSNVNQATNSIMVKRSRASK</sequence>